<name>M7APX2_CHEMY</name>
<feature type="domain" description="Myb/SANT-like DNA-binding" evidence="2">
    <location>
        <begin position="11"/>
        <end position="99"/>
    </location>
</feature>
<feature type="compositionally biased region" description="Polar residues" evidence="1">
    <location>
        <begin position="103"/>
        <end position="114"/>
    </location>
</feature>
<accession>M7APX2</accession>
<dbReference type="Pfam" id="PF13837">
    <property type="entry name" value="Myb_DNA-bind_4"/>
    <property type="match status" value="1"/>
</dbReference>
<evidence type="ECO:0000259" key="2">
    <source>
        <dbReference type="Pfam" id="PF13837"/>
    </source>
</evidence>
<dbReference type="AlphaFoldDB" id="M7APX2"/>
<dbReference type="PANTHER" id="PTHR47595:SF1">
    <property type="entry name" value="MYB_SANT-LIKE DNA-BINDING DOMAIN-CONTAINING PROTEIN"/>
    <property type="match status" value="1"/>
</dbReference>
<evidence type="ECO:0000313" key="4">
    <source>
        <dbReference type="Proteomes" id="UP000031443"/>
    </source>
</evidence>
<feature type="region of interest" description="Disordered" evidence="1">
    <location>
        <begin position="103"/>
        <end position="146"/>
    </location>
</feature>
<dbReference type="Proteomes" id="UP000031443">
    <property type="component" value="Unassembled WGS sequence"/>
</dbReference>
<dbReference type="InterPro" id="IPR044822">
    <property type="entry name" value="Myb_DNA-bind_4"/>
</dbReference>
<proteinExistence type="predicted"/>
<protein>
    <submittedName>
        <fullName evidence="3">Zinc finger and SCAN domain-containing protein 29</fullName>
    </submittedName>
</protein>
<organism evidence="3 4">
    <name type="scientific">Chelonia mydas</name>
    <name type="common">Green sea-turtle</name>
    <name type="synonym">Chelonia agassizi</name>
    <dbReference type="NCBI Taxonomy" id="8469"/>
    <lineage>
        <taxon>Eukaryota</taxon>
        <taxon>Metazoa</taxon>
        <taxon>Chordata</taxon>
        <taxon>Craniata</taxon>
        <taxon>Vertebrata</taxon>
        <taxon>Euteleostomi</taxon>
        <taxon>Archelosauria</taxon>
        <taxon>Testudinata</taxon>
        <taxon>Testudines</taxon>
        <taxon>Cryptodira</taxon>
        <taxon>Durocryptodira</taxon>
        <taxon>Americhelydia</taxon>
        <taxon>Chelonioidea</taxon>
        <taxon>Cheloniidae</taxon>
        <taxon>Chelonia</taxon>
    </lineage>
</organism>
<evidence type="ECO:0000256" key="1">
    <source>
        <dbReference type="SAM" id="MobiDB-lite"/>
    </source>
</evidence>
<keyword evidence="4" id="KW-1185">Reference proteome</keyword>
<dbReference type="EMBL" id="KB571224">
    <property type="protein sequence ID" value="EMP27306.1"/>
    <property type="molecule type" value="Genomic_DNA"/>
</dbReference>
<dbReference type="PANTHER" id="PTHR47595">
    <property type="entry name" value="HEAT SHOCK 70 KDA PROTEIN 14"/>
    <property type="match status" value="1"/>
</dbReference>
<reference evidence="4" key="1">
    <citation type="journal article" date="2013" name="Nat. Genet.">
        <title>The draft genomes of soft-shell turtle and green sea turtle yield insights into the development and evolution of the turtle-specific body plan.</title>
        <authorList>
            <person name="Wang Z."/>
            <person name="Pascual-Anaya J."/>
            <person name="Zadissa A."/>
            <person name="Li W."/>
            <person name="Niimura Y."/>
            <person name="Huang Z."/>
            <person name="Li C."/>
            <person name="White S."/>
            <person name="Xiong Z."/>
            <person name="Fang D."/>
            <person name="Wang B."/>
            <person name="Ming Y."/>
            <person name="Chen Y."/>
            <person name="Zheng Y."/>
            <person name="Kuraku S."/>
            <person name="Pignatelli M."/>
            <person name="Herrero J."/>
            <person name="Beal K."/>
            <person name="Nozawa M."/>
            <person name="Li Q."/>
            <person name="Wang J."/>
            <person name="Zhang H."/>
            <person name="Yu L."/>
            <person name="Shigenobu S."/>
            <person name="Wang J."/>
            <person name="Liu J."/>
            <person name="Flicek P."/>
            <person name="Searle S."/>
            <person name="Wang J."/>
            <person name="Kuratani S."/>
            <person name="Yin Y."/>
            <person name="Aken B."/>
            <person name="Zhang G."/>
            <person name="Irie N."/>
        </authorList>
    </citation>
    <scope>NUCLEOTIDE SEQUENCE [LARGE SCALE GENOMIC DNA]</scope>
</reference>
<evidence type="ECO:0000313" key="3">
    <source>
        <dbReference type="EMBL" id="EMP27306.1"/>
    </source>
</evidence>
<sequence length="146" mass="16366">MPAPCTRRSLTWSNAGQLDLVSIWGEEAVQSQLHSSHRNYDTFGQISRYMTERGHDRDTLQCRGKVKELWNIYYKAEEANHHSGAVPMCCQFYEELNAILGGNPNSTVKSTVDTSEAHVPVKSGPSQEEENLDEDVEVDEGPRGRG</sequence>
<gene>
    <name evidence="3" type="ORF">UY3_15589</name>
</gene>
<dbReference type="Gene3D" id="1.10.10.60">
    <property type="entry name" value="Homeodomain-like"/>
    <property type="match status" value="1"/>
</dbReference>
<feature type="compositionally biased region" description="Acidic residues" evidence="1">
    <location>
        <begin position="127"/>
        <end position="139"/>
    </location>
</feature>